<organism evidence="2">
    <name type="scientific">Roseomonas mucosa</name>
    <dbReference type="NCBI Taxonomy" id="207340"/>
    <lineage>
        <taxon>Bacteria</taxon>
        <taxon>Pseudomonadati</taxon>
        <taxon>Pseudomonadota</taxon>
        <taxon>Alphaproteobacteria</taxon>
        <taxon>Acetobacterales</taxon>
        <taxon>Roseomonadaceae</taxon>
        <taxon>Roseomonas</taxon>
    </lineage>
</organism>
<dbReference type="AlphaFoldDB" id="A0A4Y1N0L5"/>
<feature type="compositionally biased region" description="Basic and acidic residues" evidence="1">
    <location>
        <begin position="10"/>
        <end position="35"/>
    </location>
</feature>
<feature type="region of interest" description="Disordered" evidence="1">
    <location>
        <begin position="1"/>
        <end position="55"/>
    </location>
</feature>
<gene>
    <name evidence="2" type="ORF">RADP37_03758a</name>
</gene>
<evidence type="ECO:0000256" key="1">
    <source>
        <dbReference type="SAM" id="MobiDB-lite"/>
    </source>
</evidence>
<proteinExistence type="predicted"/>
<dbReference type="EMBL" id="CP025189">
    <property type="protein sequence ID" value="AWV23303.1"/>
    <property type="molecule type" value="Genomic_DNA"/>
</dbReference>
<name>A0A4Y1N0L5_9PROT</name>
<sequence>MRKPNYSQDRAQRERDKAAKAQAKEQKKQERKAADDLEAVSNDKLPEPLDPAVKG</sequence>
<protein>
    <submittedName>
        <fullName evidence="2">Uncharacterized protein</fullName>
    </submittedName>
</protein>
<accession>A0A4Y1N0L5</accession>
<reference evidence="2" key="1">
    <citation type="submission" date="2017-12" db="EMBL/GenBank/DDBJ databases">
        <authorList>
            <person name="Martens C."/>
            <person name="Dahlstrom E."/>
            <person name="Barbian K."/>
            <person name="Sykora L."/>
            <person name="Ricklefs S."/>
            <person name="Bruno D."/>
            <person name="Anzick I."/>
            <person name="Myles I."/>
            <person name="Datta S.K."/>
        </authorList>
    </citation>
    <scope>NUCLEOTIDE SEQUENCE</scope>
    <source>
        <strain evidence="2">AD2</strain>
    </source>
</reference>
<dbReference type="RefSeq" id="WP_397540493.1">
    <property type="nucleotide sequence ID" value="NZ_CP025189.1"/>
</dbReference>
<evidence type="ECO:0000313" key="2">
    <source>
        <dbReference type="EMBL" id="AWV23303.1"/>
    </source>
</evidence>